<evidence type="ECO:0000313" key="1">
    <source>
        <dbReference type="EMBL" id="GIY80161.1"/>
    </source>
</evidence>
<dbReference type="Proteomes" id="UP001054945">
    <property type="component" value="Unassembled WGS sequence"/>
</dbReference>
<evidence type="ECO:0000313" key="2">
    <source>
        <dbReference type="Proteomes" id="UP001054945"/>
    </source>
</evidence>
<accession>A0AAV4WDW3</accession>
<dbReference type="AlphaFoldDB" id="A0AAV4WDW3"/>
<comment type="caution">
    <text evidence="1">The sequence shown here is derived from an EMBL/GenBank/DDBJ whole genome shotgun (WGS) entry which is preliminary data.</text>
</comment>
<keyword evidence="2" id="KW-1185">Reference proteome</keyword>
<protein>
    <submittedName>
        <fullName evidence="1">Uncharacterized protein</fullName>
    </submittedName>
</protein>
<sequence length="80" mass="8974">MINPYPLHPFACVHPSRETHAFPPLDCPLSHRTRFLLSNEVTHIGIAFRQWHHRAGICAIVSSSRPVCHLGSGLRCLRGP</sequence>
<reference evidence="1 2" key="1">
    <citation type="submission" date="2021-06" db="EMBL/GenBank/DDBJ databases">
        <title>Caerostris extrusa draft genome.</title>
        <authorList>
            <person name="Kono N."/>
            <person name="Arakawa K."/>
        </authorList>
    </citation>
    <scope>NUCLEOTIDE SEQUENCE [LARGE SCALE GENOMIC DNA]</scope>
</reference>
<organism evidence="1 2">
    <name type="scientific">Caerostris extrusa</name>
    <name type="common">Bark spider</name>
    <name type="synonym">Caerostris bankana</name>
    <dbReference type="NCBI Taxonomy" id="172846"/>
    <lineage>
        <taxon>Eukaryota</taxon>
        <taxon>Metazoa</taxon>
        <taxon>Ecdysozoa</taxon>
        <taxon>Arthropoda</taxon>
        <taxon>Chelicerata</taxon>
        <taxon>Arachnida</taxon>
        <taxon>Araneae</taxon>
        <taxon>Araneomorphae</taxon>
        <taxon>Entelegynae</taxon>
        <taxon>Araneoidea</taxon>
        <taxon>Araneidae</taxon>
        <taxon>Caerostris</taxon>
    </lineage>
</organism>
<dbReference type="EMBL" id="BPLR01015975">
    <property type="protein sequence ID" value="GIY80161.1"/>
    <property type="molecule type" value="Genomic_DNA"/>
</dbReference>
<name>A0AAV4WDW3_CAEEX</name>
<proteinExistence type="predicted"/>
<gene>
    <name evidence="1" type="ORF">CEXT_282731</name>
</gene>